<evidence type="ECO:0000313" key="3">
    <source>
        <dbReference type="EMBL" id="MBB3049395.1"/>
    </source>
</evidence>
<evidence type="ECO:0000313" key="4">
    <source>
        <dbReference type="Proteomes" id="UP000550714"/>
    </source>
</evidence>
<gene>
    <name evidence="3" type="ORF">FHS23_000390</name>
</gene>
<proteinExistence type="predicted"/>
<evidence type="ECO:0008006" key="5">
    <source>
        <dbReference type="Google" id="ProtNLM"/>
    </source>
</evidence>
<keyword evidence="4" id="KW-1185">Reference proteome</keyword>
<name>A0A839RW52_9PSEU</name>
<dbReference type="Pfam" id="PF13472">
    <property type="entry name" value="Lipase_GDSL_2"/>
    <property type="match status" value="1"/>
</dbReference>
<dbReference type="InterPro" id="IPR013830">
    <property type="entry name" value="SGNH_hydro"/>
</dbReference>
<evidence type="ECO:0000259" key="2">
    <source>
        <dbReference type="Pfam" id="PF21181"/>
    </source>
</evidence>
<dbReference type="Pfam" id="PF21181">
    <property type="entry name" value="SsfX3_N"/>
    <property type="match status" value="1"/>
</dbReference>
<dbReference type="AlphaFoldDB" id="A0A839RW52"/>
<dbReference type="Proteomes" id="UP000550714">
    <property type="component" value="Unassembled WGS sequence"/>
</dbReference>
<feature type="domain" description="SsfX3-like N-terminal" evidence="2">
    <location>
        <begin position="17"/>
        <end position="154"/>
    </location>
</feature>
<dbReference type="SUPFAM" id="SSF52266">
    <property type="entry name" value="SGNH hydrolase"/>
    <property type="match status" value="1"/>
</dbReference>
<sequence>MTSGPASSPITDELLVGALELERTDRGVLPHRLPAWARAQCFGGQAEGAQLAMAEAQPAGVRLALRTAATTVELDVVRTRKLYRGVPPRPDGVYDLLIDGKLAAQATATGGDAIHIDMSTGESHVERGPAATLTFTDLPAGEKDVELWLPHNEQAELVDLRADAPVAPVPRTGRRVWLHHGSSISQGSNAASASATWPAVAAASADVDLLNLGYSGAMMLDPFVARIFRDTPADALSLEIGINIVNGDTMRTRTFTPAVHGFLDTIREGHPTTPLSVVSPLYCPIHEDTPGPGTFDVEALREGRIRFTATGDPAEAKAGRLTLTVIRDALRRIVEQRSTHDPNLFYVDGLDLYGPADHDELPLPDALHPDDESHRRIGQRFAQRAFTA</sequence>
<dbReference type="InterPro" id="IPR048977">
    <property type="entry name" value="SsfX3-like_N"/>
</dbReference>
<reference evidence="3 4" key="1">
    <citation type="submission" date="2020-08" db="EMBL/GenBank/DDBJ databases">
        <title>Genomic Encyclopedia of Type Strains, Phase III (KMG-III): the genomes of soil and plant-associated and newly described type strains.</title>
        <authorList>
            <person name="Whitman W."/>
        </authorList>
    </citation>
    <scope>NUCLEOTIDE SEQUENCE [LARGE SCALE GENOMIC DNA]</scope>
    <source>
        <strain evidence="3 4">CECT 8577</strain>
    </source>
</reference>
<feature type="domain" description="SGNH hydrolase-type esterase" evidence="1">
    <location>
        <begin position="181"/>
        <end position="376"/>
    </location>
</feature>
<organism evidence="3 4">
    <name type="scientific">Prauserella isguenensis</name>
    <dbReference type="NCBI Taxonomy" id="1470180"/>
    <lineage>
        <taxon>Bacteria</taxon>
        <taxon>Bacillati</taxon>
        <taxon>Actinomycetota</taxon>
        <taxon>Actinomycetes</taxon>
        <taxon>Pseudonocardiales</taxon>
        <taxon>Pseudonocardiaceae</taxon>
        <taxon>Prauserella</taxon>
    </lineage>
</organism>
<dbReference type="InterPro" id="IPR036514">
    <property type="entry name" value="SGNH_hydro_sf"/>
</dbReference>
<protein>
    <recommendedName>
        <fullName evidence="5">Lipase</fullName>
    </recommendedName>
</protein>
<dbReference type="Gene3D" id="2.60.120.260">
    <property type="entry name" value="Galactose-binding domain-like"/>
    <property type="match status" value="1"/>
</dbReference>
<comment type="caution">
    <text evidence="3">The sequence shown here is derived from an EMBL/GenBank/DDBJ whole genome shotgun (WGS) entry which is preliminary data.</text>
</comment>
<dbReference type="RefSeq" id="WP_183646768.1">
    <property type="nucleotide sequence ID" value="NZ_JACHWU010000001.1"/>
</dbReference>
<dbReference type="Gene3D" id="3.40.50.1110">
    <property type="entry name" value="SGNH hydrolase"/>
    <property type="match status" value="1"/>
</dbReference>
<evidence type="ECO:0000259" key="1">
    <source>
        <dbReference type="Pfam" id="PF13472"/>
    </source>
</evidence>
<accession>A0A839RW52</accession>
<dbReference type="EMBL" id="JACHWU010000001">
    <property type="protein sequence ID" value="MBB3049395.1"/>
    <property type="molecule type" value="Genomic_DNA"/>
</dbReference>